<name>A0ABM9QZP8_9VIBR</name>
<dbReference type="PROSITE" id="PS50110">
    <property type="entry name" value="RESPONSE_REGULATORY"/>
    <property type="match status" value="1"/>
</dbReference>
<evidence type="ECO:0000256" key="1">
    <source>
        <dbReference type="ARBA" id="ARBA00022553"/>
    </source>
</evidence>
<dbReference type="PANTHER" id="PTHR48111">
    <property type="entry name" value="REGULATOR OF RPOS"/>
    <property type="match status" value="1"/>
</dbReference>
<protein>
    <submittedName>
        <fullName evidence="10">Response regulator consisting of a CheY-like receiver domain and a winged-helix DNA-binding domain</fullName>
    </submittedName>
</protein>
<evidence type="ECO:0000256" key="5">
    <source>
        <dbReference type="ARBA" id="ARBA00023163"/>
    </source>
</evidence>
<evidence type="ECO:0000256" key="2">
    <source>
        <dbReference type="ARBA" id="ARBA00023012"/>
    </source>
</evidence>
<dbReference type="InterPro" id="IPR001789">
    <property type="entry name" value="Sig_transdc_resp-reg_receiver"/>
</dbReference>
<keyword evidence="5" id="KW-0804">Transcription</keyword>
<dbReference type="SMART" id="SM00862">
    <property type="entry name" value="Trans_reg_C"/>
    <property type="match status" value="1"/>
</dbReference>
<gene>
    <name evidence="10" type="ORF">VCR4J5_780052</name>
</gene>
<dbReference type="InterPro" id="IPR039420">
    <property type="entry name" value="WalR-like"/>
</dbReference>
<proteinExistence type="predicted"/>
<keyword evidence="3" id="KW-0805">Transcription regulation</keyword>
<keyword evidence="4 7" id="KW-0238">DNA-binding</keyword>
<dbReference type="CDD" id="cd00383">
    <property type="entry name" value="trans_reg_C"/>
    <property type="match status" value="1"/>
</dbReference>
<keyword evidence="1 6" id="KW-0597">Phosphoprotein</keyword>
<evidence type="ECO:0000256" key="6">
    <source>
        <dbReference type="PROSITE-ProRule" id="PRU00169"/>
    </source>
</evidence>
<evidence type="ECO:0000256" key="4">
    <source>
        <dbReference type="ARBA" id="ARBA00023125"/>
    </source>
</evidence>
<dbReference type="Pfam" id="PF00486">
    <property type="entry name" value="Trans_reg_C"/>
    <property type="match status" value="1"/>
</dbReference>
<dbReference type="Proteomes" id="UP000049077">
    <property type="component" value="Unassembled WGS sequence"/>
</dbReference>
<evidence type="ECO:0000256" key="7">
    <source>
        <dbReference type="PROSITE-ProRule" id="PRU01091"/>
    </source>
</evidence>
<feature type="domain" description="OmpR/PhoB-type" evidence="9">
    <location>
        <begin position="137"/>
        <end position="233"/>
    </location>
</feature>
<reference evidence="10 11" key="1">
    <citation type="submission" date="2014-06" db="EMBL/GenBank/DDBJ databases">
        <authorList>
            <person name="Le Roux F."/>
        </authorList>
    </citation>
    <scope>NUCLEOTIDE SEQUENCE [LARGE SCALE GENOMIC DNA]</scope>
    <source>
        <strain evidence="10 11">J5-4</strain>
    </source>
</reference>
<dbReference type="SUPFAM" id="SSF46894">
    <property type="entry name" value="C-terminal effector domain of the bipartite response regulators"/>
    <property type="match status" value="1"/>
</dbReference>
<organism evidence="10 11">
    <name type="scientific">Vibrio crassostreae</name>
    <dbReference type="NCBI Taxonomy" id="246167"/>
    <lineage>
        <taxon>Bacteria</taxon>
        <taxon>Pseudomonadati</taxon>
        <taxon>Pseudomonadota</taxon>
        <taxon>Gammaproteobacteria</taxon>
        <taxon>Vibrionales</taxon>
        <taxon>Vibrionaceae</taxon>
        <taxon>Vibrio</taxon>
    </lineage>
</organism>
<evidence type="ECO:0000259" key="9">
    <source>
        <dbReference type="PROSITE" id="PS51755"/>
    </source>
</evidence>
<accession>A0ABM9QZP8</accession>
<dbReference type="InterPro" id="IPR011006">
    <property type="entry name" value="CheY-like_superfamily"/>
</dbReference>
<dbReference type="Gene3D" id="6.10.250.690">
    <property type="match status" value="1"/>
</dbReference>
<dbReference type="InterPro" id="IPR036388">
    <property type="entry name" value="WH-like_DNA-bd_sf"/>
</dbReference>
<dbReference type="Gene3D" id="1.10.10.10">
    <property type="entry name" value="Winged helix-like DNA-binding domain superfamily/Winged helix DNA-binding domain"/>
    <property type="match status" value="1"/>
</dbReference>
<dbReference type="SUPFAM" id="SSF52172">
    <property type="entry name" value="CheY-like"/>
    <property type="match status" value="1"/>
</dbReference>
<dbReference type="Pfam" id="PF00072">
    <property type="entry name" value="Response_reg"/>
    <property type="match status" value="1"/>
</dbReference>
<keyword evidence="11" id="KW-1185">Reference proteome</keyword>
<dbReference type="InterPro" id="IPR001867">
    <property type="entry name" value="OmpR/PhoB-type_DNA-bd"/>
</dbReference>
<keyword evidence="2" id="KW-0902">Two-component regulatory system</keyword>
<dbReference type="InterPro" id="IPR016032">
    <property type="entry name" value="Sig_transdc_resp-reg_C-effctor"/>
</dbReference>
<dbReference type="PANTHER" id="PTHR48111:SF22">
    <property type="entry name" value="REGULATOR OF RPOS"/>
    <property type="match status" value="1"/>
</dbReference>
<dbReference type="PROSITE" id="PS51755">
    <property type="entry name" value="OMPR_PHOB"/>
    <property type="match status" value="1"/>
</dbReference>
<dbReference type="Gene3D" id="3.40.50.2300">
    <property type="match status" value="1"/>
</dbReference>
<evidence type="ECO:0000313" key="10">
    <source>
        <dbReference type="EMBL" id="CDT66431.1"/>
    </source>
</evidence>
<sequence length="236" mass="26421">METRTRDKVRTLMSINALLIEDDSDLAEAIADYMELDGFEFDFAYNGAAGLNLALEGRYDIILTDINMPKMDGLDVCQSLRQQGVTTPILMLTARDTLQDKIAGFEVGSDDYLVKPFAMEELKMRLMALVRRAQGTVTTLSVADLKLDLDKHQAIRDGKLLKLSPVCWRMLVTLVRNSPNVVSKAKLEEAWEDEMPSSDSVKAHLFKLRQVVDAPFDTKLIHTVHGIGVVLHEEPS</sequence>
<dbReference type="EMBL" id="CCJX01000166">
    <property type="protein sequence ID" value="CDT66431.1"/>
    <property type="molecule type" value="Genomic_DNA"/>
</dbReference>
<comment type="caution">
    <text evidence="10">The sequence shown here is derived from an EMBL/GenBank/DDBJ whole genome shotgun (WGS) entry which is preliminary data.</text>
</comment>
<feature type="modified residue" description="4-aspartylphosphate" evidence="6">
    <location>
        <position position="65"/>
    </location>
</feature>
<evidence type="ECO:0000259" key="8">
    <source>
        <dbReference type="PROSITE" id="PS50110"/>
    </source>
</evidence>
<dbReference type="SMART" id="SM00448">
    <property type="entry name" value="REC"/>
    <property type="match status" value="1"/>
</dbReference>
<feature type="DNA-binding region" description="OmpR/PhoB-type" evidence="7">
    <location>
        <begin position="137"/>
        <end position="233"/>
    </location>
</feature>
<evidence type="ECO:0000256" key="3">
    <source>
        <dbReference type="ARBA" id="ARBA00023015"/>
    </source>
</evidence>
<evidence type="ECO:0000313" key="11">
    <source>
        <dbReference type="Proteomes" id="UP000049077"/>
    </source>
</evidence>
<feature type="domain" description="Response regulatory" evidence="8">
    <location>
        <begin position="16"/>
        <end position="130"/>
    </location>
</feature>